<dbReference type="GO" id="GO:0003848">
    <property type="term" value="F:2-amino-4-hydroxy-6-hydroxymethyldihydropteridine diphosphokinase activity"/>
    <property type="evidence" value="ECO:0007669"/>
    <property type="project" value="UniProtKB-EC"/>
</dbReference>
<dbReference type="InterPro" id="IPR035907">
    <property type="entry name" value="Hppk_sf"/>
</dbReference>
<keyword evidence="8" id="KW-0067">ATP-binding</keyword>
<comment type="function">
    <text evidence="10">Catalyzes the transfer of pyrophosphate from adenosine triphosphate (ATP) to 6-hydroxymethyl-7,8-dihydropterin, an enzymatic step in folate biosynthesis pathway.</text>
</comment>
<dbReference type="eggNOG" id="COG0801">
    <property type="taxonomic scope" value="Bacteria"/>
</dbReference>
<dbReference type="SUPFAM" id="SSF55083">
    <property type="entry name" value="6-hydroxymethyl-7,8-dihydropterin pyrophosphokinase, HPPK"/>
    <property type="match status" value="1"/>
</dbReference>
<evidence type="ECO:0000259" key="13">
    <source>
        <dbReference type="PROSITE" id="PS00794"/>
    </source>
</evidence>
<dbReference type="NCBIfam" id="TIGR01498">
    <property type="entry name" value="folK"/>
    <property type="match status" value="1"/>
</dbReference>
<evidence type="ECO:0000256" key="3">
    <source>
        <dbReference type="ARBA" id="ARBA00013253"/>
    </source>
</evidence>
<comment type="similarity">
    <text evidence="2">Belongs to the HPPK family.</text>
</comment>
<evidence type="ECO:0000313" key="14">
    <source>
        <dbReference type="EMBL" id="RAN34259.1"/>
    </source>
</evidence>
<keyword evidence="6" id="KW-0547">Nucleotide-binding</keyword>
<dbReference type="Proteomes" id="UP000249123">
    <property type="component" value="Unassembled WGS sequence"/>
</dbReference>
<evidence type="ECO:0000256" key="1">
    <source>
        <dbReference type="ARBA" id="ARBA00005051"/>
    </source>
</evidence>
<feature type="domain" description="7,8-dihydro-6-hydroxymethylpterin-pyrophosphokinase" evidence="13">
    <location>
        <begin position="88"/>
        <end position="99"/>
    </location>
</feature>
<dbReference type="UniPathway" id="UPA00077">
    <property type="reaction ID" value="UER00155"/>
</dbReference>
<dbReference type="GO" id="GO:0005524">
    <property type="term" value="F:ATP binding"/>
    <property type="evidence" value="ECO:0007669"/>
    <property type="project" value="UniProtKB-KW"/>
</dbReference>
<name>A0A062U606_9PROT</name>
<evidence type="ECO:0000256" key="4">
    <source>
        <dbReference type="ARBA" id="ARBA00016218"/>
    </source>
</evidence>
<dbReference type="GO" id="GO:0046656">
    <property type="term" value="P:folic acid biosynthetic process"/>
    <property type="evidence" value="ECO:0007669"/>
    <property type="project" value="UniProtKB-KW"/>
</dbReference>
<evidence type="ECO:0000256" key="11">
    <source>
        <dbReference type="ARBA" id="ARBA00029766"/>
    </source>
</evidence>
<evidence type="ECO:0000256" key="9">
    <source>
        <dbReference type="ARBA" id="ARBA00022909"/>
    </source>
</evidence>
<dbReference type="Pfam" id="PF01288">
    <property type="entry name" value="HPPK"/>
    <property type="match status" value="1"/>
</dbReference>
<evidence type="ECO:0000256" key="10">
    <source>
        <dbReference type="ARBA" id="ARBA00029409"/>
    </source>
</evidence>
<accession>A0A062U606</accession>
<evidence type="ECO:0000256" key="7">
    <source>
        <dbReference type="ARBA" id="ARBA00022777"/>
    </source>
</evidence>
<dbReference type="STRING" id="1280941.HY2_01160"/>
<comment type="caution">
    <text evidence="14">The sequence shown here is derived from an EMBL/GenBank/DDBJ whole genome shotgun (WGS) entry which is preliminary data.</text>
</comment>
<dbReference type="OrthoDB" id="9808041at2"/>
<gene>
    <name evidence="14" type="ORF">HY3_01245</name>
</gene>
<sequence>MAEAALGLGTNLGDREAALARAVDLLAAMPGITLGAVSRLYRSAPWGLANQPDFLNLCLLIDTDLQPADLLAACKQVEEKLGRQARVRWGPREMDVDILLMPGVEMDTESLVIPHPRITERRFVLEPLSQLVPDWLLAGGGTVKSMTAALREKAAEQICEPDEAATRKFALLRAC</sequence>
<dbReference type="GO" id="GO:0016301">
    <property type="term" value="F:kinase activity"/>
    <property type="evidence" value="ECO:0007669"/>
    <property type="project" value="UniProtKB-KW"/>
</dbReference>
<dbReference type="PANTHER" id="PTHR43071:SF1">
    <property type="entry name" value="2-AMINO-4-HYDROXY-6-HYDROXYMETHYLDIHYDROPTERIDINE PYROPHOSPHOKINASE"/>
    <property type="match status" value="1"/>
</dbReference>
<dbReference type="InterPro" id="IPR000550">
    <property type="entry name" value="Hppk"/>
</dbReference>
<evidence type="ECO:0000256" key="8">
    <source>
        <dbReference type="ARBA" id="ARBA00022840"/>
    </source>
</evidence>
<dbReference type="PROSITE" id="PS00794">
    <property type="entry name" value="HPPK"/>
    <property type="match status" value="1"/>
</dbReference>
<proteinExistence type="inferred from homology"/>
<dbReference type="PANTHER" id="PTHR43071">
    <property type="entry name" value="2-AMINO-4-HYDROXY-6-HYDROXYMETHYLDIHYDROPTERIDINE PYROPHOSPHOKINASE"/>
    <property type="match status" value="1"/>
</dbReference>
<reference evidence="14 15" key="1">
    <citation type="submission" date="2013-04" db="EMBL/GenBank/DDBJ databases">
        <title>Hyphomonas sp. T24B3 Genome Sequencing.</title>
        <authorList>
            <person name="Lai Q."/>
            <person name="Shao Z."/>
        </authorList>
    </citation>
    <scope>NUCLEOTIDE SEQUENCE [LARGE SCALE GENOMIC DNA]</scope>
    <source>
        <strain evidence="14 15">T24B3</strain>
    </source>
</reference>
<dbReference type="CDD" id="cd00483">
    <property type="entry name" value="HPPK"/>
    <property type="match status" value="1"/>
</dbReference>
<dbReference type="AlphaFoldDB" id="A0A062U606"/>
<protein>
    <recommendedName>
        <fullName evidence="4">2-amino-4-hydroxy-6-hydroxymethyldihydropteridine pyrophosphokinase</fullName>
        <ecNumber evidence="3">2.7.6.3</ecNumber>
    </recommendedName>
    <alternativeName>
        <fullName evidence="11">6-hydroxymethyl-7,8-dihydropterin pyrophosphokinase</fullName>
    </alternativeName>
    <alternativeName>
        <fullName evidence="12">7,8-dihydro-6-hydroxymethylpterin-pyrophosphokinase</fullName>
    </alternativeName>
</protein>
<evidence type="ECO:0000256" key="6">
    <source>
        <dbReference type="ARBA" id="ARBA00022741"/>
    </source>
</evidence>
<evidence type="ECO:0000313" key="15">
    <source>
        <dbReference type="Proteomes" id="UP000249123"/>
    </source>
</evidence>
<dbReference type="Gene3D" id="3.30.70.560">
    <property type="entry name" value="7,8-Dihydro-6-hydroxymethylpterin-pyrophosphokinase HPPK"/>
    <property type="match status" value="1"/>
</dbReference>
<dbReference type="EC" id="2.7.6.3" evidence="3"/>
<dbReference type="RefSeq" id="WP_064773875.1">
    <property type="nucleotide sequence ID" value="NZ_AWFA01000012.1"/>
</dbReference>
<evidence type="ECO:0000256" key="5">
    <source>
        <dbReference type="ARBA" id="ARBA00022679"/>
    </source>
</evidence>
<dbReference type="EMBL" id="AWFB01000012">
    <property type="protein sequence ID" value="RAN34259.1"/>
    <property type="molecule type" value="Genomic_DNA"/>
</dbReference>
<evidence type="ECO:0000256" key="12">
    <source>
        <dbReference type="ARBA" id="ARBA00033413"/>
    </source>
</evidence>
<keyword evidence="9" id="KW-0289">Folate biosynthesis</keyword>
<organism evidence="14 15">
    <name type="scientific">Hyphomonas pacifica</name>
    <dbReference type="NCBI Taxonomy" id="1280941"/>
    <lineage>
        <taxon>Bacteria</taxon>
        <taxon>Pseudomonadati</taxon>
        <taxon>Pseudomonadota</taxon>
        <taxon>Alphaproteobacteria</taxon>
        <taxon>Hyphomonadales</taxon>
        <taxon>Hyphomonadaceae</taxon>
        <taxon>Hyphomonas</taxon>
    </lineage>
</organism>
<keyword evidence="15" id="KW-1185">Reference proteome</keyword>
<keyword evidence="7" id="KW-0418">Kinase</keyword>
<evidence type="ECO:0000256" key="2">
    <source>
        <dbReference type="ARBA" id="ARBA00005810"/>
    </source>
</evidence>
<keyword evidence="5" id="KW-0808">Transferase</keyword>
<dbReference type="GO" id="GO:0046654">
    <property type="term" value="P:tetrahydrofolate biosynthetic process"/>
    <property type="evidence" value="ECO:0007669"/>
    <property type="project" value="UniProtKB-UniPathway"/>
</dbReference>
<comment type="pathway">
    <text evidence="1">Cofactor biosynthesis; tetrahydrofolate biosynthesis; 2-amino-4-hydroxy-6-hydroxymethyl-7,8-dihydropteridine diphosphate from 7,8-dihydroneopterin triphosphate: step 4/4.</text>
</comment>